<keyword evidence="7" id="KW-1185">Reference proteome</keyword>
<accession>A0A2P2D3G4</accession>
<reference evidence="6 7" key="1">
    <citation type="submission" date="2018-02" db="EMBL/GenBank/DDBJ databases">
        <title>Novel Leptospira species isolated from soil and water in Japan.</title>
        <authorList>
            <person name="Nakao R."/>
            <person name="Masuzawa T."/>
        </authorList>
    </citation>
    <scope>NUCLEOTIDE SEQUENCE [LARGE SCALE GENOMIC DNA]</scope>
    <source>
        <strain evidence="6 7">E8</strain>
    </source>
</reference>
<evidence type="ECO:0000313" key="6">
    <source>
        <dbReference type="EMBL" id="GBF39189.1"/>
    </source>
</evidence>
<dbReference type="Gene3D" id="1.20.120.1630">
    <property type="match status" value="1"/>
</dbReference>
<proteinExistence type="predicted"/>
<organism evidence="6 7">
    <name type="scientific">Leptospira johnsonii</name>
    <dbReference type="NCBI Taxonomy" id="1917820"/>
    <lineage>
        <taxon>Bacteria</taxon>
        <taxon>Pseudomonadati</taxon>
        <taxon>Spirochaetota</taxon>
        <taxon>Spirochaetia</taxon>
        <taxon>Leptospirales</taxon>
        <taxon>Leptospiraceae</taxon>
        <taxon>Leptospira</taxon>
    </lineage>
</organism>
<feature type="transmembrane region" description="Helical" evidence="5">
    <location>
        <begin position="93"/>
        <end position="113"/>
    </location>
</feature>
<comment type="subcellular location">
    <subcellularLocation>
        <location evidence="1">Endomembrane system</location>
        <topology evidence="1">Multi-pass membrane protein</topology>
    </subcellularLocation>
</comment>
<sequence>MTKQNQTPSNWAHLRDIFLLPFTVTIILPALFFHSPQIFIFNNWILPILCFGFIGLGLSLLFITISLFKRLGEGTLAPWQPTQKLIIAGPYKYCRNPMITGVLFILIGEFFLFLSYNHLILIVCFFTANTLYFIYSEEPRLVLRFGQEYTIYKQNVPRWIPRLKPYTPKS</sequence>
<evidence type="ECO:0000256" key="1">
    <source>
        <dbReference type="ARBA" id="ARBA00004127"/>
    </source>
</evidence>
<name>A0A2P2D3G4_9LEPT</name>
<dbReference type="AlphaFoldDB" id="A0A2P2D3G4"/>
<evidence type="ECO:0000256" key="3">
    <source>
        <dbReference type="ARBA" id="ARBA00022989"/>
    </source>
</evidence>
<evidence type="ECO:0000313" key="7">
    <source>
        <dbReference type="Proteomes" id="UP000245076"/>
    </source>
</evidence>
<dbReference type="Proteomes" id="UP000245076">
    <property type="component" value="Unassembled WGS sequence"/>
</dbReference>
<dbReference type="GO" id="GO:0012505">
    <property type="term" value="C:endomembrane system"/>
    <property type="evidence" value="ECO:0007669"/>
    <property type="project" value="UniProtKB-SubCell"/>
</dbReference>
<comment type="caution">
    <text evidence="6">The sequence shown here is derived from an EMBL/GenBank/DDBJ whole genome shotgun (WGS) entry which is preliminary data.</text>
</comment>
<keyword evidence="2 5" id="KW-0812">Transmembrane</keyword>
<dbReference type="InterPro" id="IPR007318">
    <property type="entry name" value="Phopholipid_MeTrfase"/>
</dbReference>
<keyword evidence="4 5" id="KW-0472">Membrane</keyword>
<dbReference type="OrthoDB" id="272002at2"/>
<evidence type="ECO:0000256" key="2">
    <source>
        <dbReference type="ARBA" id="ARBA00022692"/>
    </source>
</evidence>
<dbReference type="Pfam" id="PF04191">
    <property type="entry name" value="PEMT"/>
    <property type="match status" value="1"/>
</dbReference>
<feature type="transmembrane region" description="Helical" evidence="5">
    <location>
        <begin position="12"/>
        <end position="32"/>
    </location>
</feature>
<dbReference type="EMBL" id="BFAY01000011">
    <property type="protein sequence ID" value="GBF39189.1"/>
    <property type="molecule type" value="Genomic_DNA"/>
</dbReference>
<feature type="transmembrane region" description="Helical" evidence="5">
    <location>
        <begin position="44"/>
        <end position="68"/>
    </location>
</feature>
<gene>
    <name evidence="6" type="ORF">LPTSP1_21860</name>
</gene>
<evidence type="ECO:0000256" key="5">
    <source>
        <dbReference type="SAM" id="Phobius"/>
    </source>
</evidence>
<protein>
    <submittedName>
        <fullName evidence="6">RemK protein</fullName>
    </submittedName>
</protein>
<keyword evidence="3 5" id="KW-1133">Transmembrane helix</keyword>
<evidence type="ECO:0000256" key="4">
    <source>
        <dbReference type="ARBA" id="ARBA00023136"/>
    </source>
</evidence>
<dbReference type="RefSeq" id="WP_108928827.1">
    <property type="nucleotide sequence ID" value="NZ_BFAY01000011.1"/>
</dbReference>